<dbReference type="PANTHER" id="PTHR47335">
    <property type="entry name" value="UNCONVENTIONAL MYOSIN-XVI"/>
    <property type="match status" value="1"/>
</dbReference>
<dbReference type="InterPro" id="IPR039482">
    <property type="entry name" value="NYAP_N"/>
</dbReference>
<dbReference type="SMART" id="SM00242">
    <property type="entry name" value="MYSc"/>
    <property type="match status" value="1"/>
</dbReference>
<feature type="compositionally biased region" description="Polar residues" evidence="8">
    <location>
        <begin position="1773"/>
        <end position="1787"/>
    </location>
</feature>
<evidence type="ECO:0000256" key="5">
    <source>
        <dbReference type="ARBA" id="ARBA00023175"/>
    </source>
</evidence>
<dbReference type="Pfam" id="PF15439">
    <property type="entry name" value="NYAP_N"/>
    <property type="match status" value="1"/>
</dbReference>
<evidence type="ECO:0000256" key="7">
    <source>
        <dbReference type="PROSITE-ProRule" id="PRU00782"/>
    </source>
</evidence>
<feature type="compositionally biased region" description="Basic and acidic residues" evidence="8">
    <location>
        <begin position="1758"/>
        <end position="1772"/>
    </location>
</feature>
<reference evidence="10 11" key="1">
    <citation type="submission" date="2021-05" db="EMBL/GenBank/DDBJ databases">
        <authorList>
            <person name="Zahm M."/>
            <person name="Klopp C."/>
            <person name="Cabau C."/>
            <person name="Kuhl H."/>
            <person name="Suciu R."/>
            <person name="Ciorpac M."/>
            <person name="Holostenco D."/>
            <person name="Gessner J."/>
            <person name="Wuertz S."/>
            <person name="Hohne C."/>
            <person name="Stock M."/>
            <person name="Gislard M."/>
            <person name="Lluch J."/>
            <person name="Milhes M."/>
            <person name="Lampietro C."/>
            <person name="Lopez Roques C."/>
            <person name="Donnadieu C."/>
            <person name="Du K."/>
            <person name="Schartl M."/>
            <person name="Guiguen Y."/>
        </authorList>
    </citation>
    <scope>NUCLEOTIDE SEQUENCE [LARGE SCALE GENOMIC DNA]</scope>
    <source>
        <strain evidence="10">Hh-F2</strain>
        <tissue evidence="10">Blood</tissue>
    </source>
</reference>
<feature type="repeat" description="ANK" evidence="6">
    <location>
        <begin position="147"/>
        <end position="179"/>
    </location>
</feature>
<dbReference type="Gene3D" id="3.40.850.10">
    <property type="entry name" value="Kinesin motor domain"/>
    <property type="match status" value="1"/>
</dbReference>
<dbReference type="SUPFAM" id="SSF52540">
    <property type="entry name" value="P-loop containing nucleoside triphosphate hydrolases"/>
    <property type="match status" value="1"/>
</dbReference>
<dbReference type="InterPro" id="IPR036961">
    <property type="entry name" value="Kinesin_motor_dom_sf"/>
</dbReference>
<dbReference type="Pfam" id="PF00063">
    <property type="entry name" value="Myosin_head"/>
    <property type="match status" value="1"/>
</dbReference>
<keyword evidence="6" id="KW-0040">ANK repeat</keyword>
<dbReference type="SMART" id="SM00248">
    <property type="entry name" value="ANK"/>
    <property type="match status" value="5"/>
</dbReference>
<name>A0ABR0ZQI0_HUSHU</name>
<feature type="region of interest" description="Disordered" evidence="8">
    <location>
        <begin position="1356"/>
        <end position="1392"/>
    </location>
</feature>
<evidence type="ECO:0000256" key="4">
    <source>
        <dbReference type="ARBA" id="ARBA00023123"/>
    </source>
</evidence>
<keyword evidence="4 7" id="KW-0518">Myosin</keyword>
<keyword evidence="5 7" id="KW-0505">Motor protein</keyword>
<evidence type="ECO:0000256" key="2">
    <source>
        <dbReference type="ARBA" id="ARBA00022741"/>
    </source>
</evidence>
<feature type="repeat" description="ANK" evidence="6">
    <location>
        <begin position="114"/>
        <end position="146"/>
    </location>
</feature>
<feature type="region of interest" description="Disordered" evidence="8">
    <location>
        <begin position="1737"/>
        <end position="1824"/>
    </location>
</feature>
<evidence type="ECO:0000256" key="8">
    <source>
        <dbReference type="SAM" id="MobiDB-lite"/>
    </source>
</evidence>
<dbReference type="InterPro" id="IPR052838">
    <property type="entry name" value="Myosin-XVI"/>
</dbReference>
<dbReference type="PROSITE" id="PS50297">
    <property type="entry name" value="ANK_REP_REGION"/>
    <property type="match status" value="3"/>
</dbReference>
<sequence length="1889" mass="211133">MSHYHFIKCCCFQLCNVFRSHDMEIDQCLLESLPLGQRQRLVKRMRCDQIKAYYEREKTLQKQAGHKSKLKQKKKYKIHFGLSEMIQDAIIHHDDKEVLRLLKDGADPNALISSGGSLLHLCARYDNAFAAEILIERGMNVNQQDEDFWAALHVACACDNGDIVLLLLLAGANVLLQDVNGNIPLDYAMEGTESSYILLRHLEENGVDVNSMHHMKTQRPLTMLSDVKHLLAAGGSVNQRNDEGVTLLHMACASGYRDVVSLLLENGADPQIADNNYWTPLHLAAKYGQTSIVNQLLKHFANPNLLNCNEEKASDIAASEFIEDMLLKAETTWEERIRDPATVSLTQEEPYEEIIHDVSMPVKKLNPLTLPISKQDSLLEKDAMFRDTAGGLCRQHSQDNGCDSPLENSTNKLEQVTLMPPAPNDDLASLNELTDSSLLYEMQKRFGNNQIYTYIGNILLLVNPYKNLHIYSTMVSQLYLSSSGRLCSSLPPHIFSSAERAYHMLFQERRPQCFILSGESGSGKTEACKHIVKHLACRSSTKGFSLESKIKHVSCVLEAFGHARTKWNDFSSRFIKYLSLQYCEKKRTLIGARVYTYVLEKSRLVSQPPQQNNFNIFYLMIDGMSSEEKCGLYLNNLLAHRYLSQNVPEETQSTANTQNREKFASLKQALRVLGFNNLEVENLFVILSAVLHLGDIRFTALTDAETAFVSDLQLLEQVAGMLKISTDELGSALTSDVQYFKGDVIMRRHTVEVANHYRDLLAKSLYNRLFSFLVNSINYYLQSQDDSNGDPALEIGILDIFGFEEFQKNSFEQLCINMTNERIHQYTMEVLFQQEQAECVQEGVAMETLHSPGNQSAVLDFFFQKPHGLLSVLDEESQALRPAEQNLYKKLQSQLEMSNVNAVYMSTKDGNGNPAPKDQGPAFTVMHYAGRMTYDLTGALEKNKDLLPQNLLFVMKTSENVVIHQMFQSKLTQTGSLVPPYHRLKLRGPKAALLIQKMTSAAAPKEPKKYLDLSKLLKKKGATSFLQRLERCGPVTVAVQLRNSIADITGKLQNCTPHFVQCIKPNNSRQPDSFDNFYVSTQLQYIGVLEMVKMIRYGYPVRLSFSGFLARYKDLADTVLGDKKKLSSEEKCRHILHYCKLQGWQVGHSKVFLKYWQADSLNDLCLQLQRKIVTCQKVVRGFLARQRLLHTMSIKQQEVTSMRSFLQNVEDKGLRTYDGLVIQNASDIARENDRIRNEMNGAHVREKLDSISAETEGNKRAVDKGGKINEGSFGGCRTLKHYHCSSIPIPLAVDNVVHSAAATSIKSPSLQSVFSMEDSNCLPSPRKQPPPKPKRDPNTRLSASYEAVSACLSAASKETPSEALAKPRPHSDDYSTMKKIPPPKPKRSPNTKLSCSYEEISAPRPTEVKLSCLIKGGHCLGMIQRAASADGPQYGVVSLYSSQEEEEAVYIEMVGNARTKSLTGVDSPDQGESVYEEMKYFLPEEGTTGKIMLAKTDKCSQQLYETKKLVIVEHFNPVPIGKVYCKDGTCDIPPPFPNLLPHRPPLLVFPPTPVTCSPASDESPLTPLEVKKLPVFETNLNFPVQPEGSSPLSPQFARHQKGESERPTSPSLSVFYISSKVSPPPTPPPPPLLPLPPPPPGPPPPYRPLSHFPFPPDLCALALTKVPQKTGNATEAPSGCSKAPYSPVKTARVEPRKSHSCSSSPLPFNPANVRPLTSPLDELTTLFSSGKSLLRKSAAGQKIREPASSNSNINMPSRENHSETRPSPELQDKNANNHVTTFSSSAPSPVAVENGNQISNGLPEYSKSSSSSAAPSVQRHMEGHNSQVIHQLRLSQNESTALHELLEWRRKLCDEKEDWQKTIHKSEHKTNAPPPPHPPCKKTTLVKKM</sequence>
<feature type="region of interest" description="Actin-binding" evidence="7">
    <location>
        <begin position="1045"/>
        <end position="1067"/>
    </location>
</feature>
<feature type="region of interest" description="Disordered" evidence="8">
    <location>
        <begin position="1316"/>
        <end position="1340"/>
    </location>
</feature>
<dbReference type="Gene3D" id="1.20.5.4820">
    <property type="match status" value="1"/>
</dbReference>
<feature type="compositionally biased region" description="Low complexity" evidence="8">
    <location>
        <begin position="1806"/>
        <end position="1816"/>
    </location>
</feature>
<dbReference type="EMBL" id="JAHFZB010000008">
    <property type="protein sequence ID" value="KAK6487054.1"/>
    <property type="molecule type" value="Genomic_DNA"/>
</dbReference>
<evidence type="ECO:0000256" key="6">
    <source>
        <dbReference type="PROSITE-ProRule" id="PRU00023"/>
    </source>
</evidence>
<dbReference type="InterPro" id="IPR036770">
    <property type="entry name" value="Ankyrin_rpt-contain_sf"/>
</dbReference>
<dbReference type="PROSITE" id="PS50088">
    <property type="entry name" value="ANK_REPEAT"/>
    <property type="match status" value="5"/>
</dbReference>
<dbReference type="Pfam" id="PF12796">
    <property type="entry name" value="Ank_2"/>
    <property type="match status" value="2"/>
</dbReference>
<feature type="repeat" description="ANK" evidence="6">
    <location>
        <begin position="180"/>
        <end position="214"/>
    </location>
</feature>
<keyword evidence="1" id="KW-0597">Phosphoprotein</keyword>
<keyword evidence="3 7" id="KW-0067">ATP-binding</keyword>
<keyword evidence="11" id="KW-1185">Reference proteome</keyword>
<dbReference type="InterPro" id="IPR002110">
    <property type="entry name" value="Ankyrin_rpt"/>
</dbReference>
<protein>
    <submittedName>
        <fullName evidence="10">Unconventional myosin-XVI-like isoform X1</fullName>
    </submittedName>
</protein>
<dbReference type="SUPFAM" id="SSF48403">
    <property type="entry name" value="Ankyrin repeat"/>
    <property type="match status" value="1"/>
</dbReference>
<dbReference type="PROSITE" id="PS51456">
    <property type="entry name" value="MYOSIN_MOTOR"/>
    <property type="match status" value="1"/>
</dbReference>
<feature type="compositionally biased region" description="Polar residues" evidence="8">
    <location>
        <begin position="1747"/>
        <end position="1757"/>
    </location>
</feature>
<feature type="repeat" description="ANK" evidence="6">
    <location>
        <begin position="276"/>
        <end position="308"/>
    </location>
</feature>
<feature type="repeat" description="ANK" evidence="6">
    <location>
        <begin position="243"/>
        <end position="275"/>
    </location>
</feature>
<dbReference type="Gene3D" id="1.10.10.820">
    <property type="match status" value="1"/>
</dbReference>
<evidence type="ECO:0000313" key="11">
    <source>
        <dbReference type="Proteomes" id="UP001369086"/>
    </source>
</evidence>
<feature type="compositionally biased region" description="Pro residues" evidence="8">
    <location>
        <begin position="1622"/>
        <end position="1647"/>
    </location>
</feature>
<accession>A0ABR0ZQI0</accession>
<dbReference type="Proteomes" id="UP001369086">
    <property type="component" value="Unassembled WGS sequence"/>
</dbReference>
<dbReference type="InterPro" id="IPR027417">
    <property type="entry name" value="P-loop_NTPase"/>
</dbReference>
<dbReference type="PROSITE" id="PS50096">
    <property type="entry name" value="IQ"/>
    <property type="match status" value="1"/>
</dbReference>
<dbReference type="InterPro" id="IPR036042">
    <property type="entry name" value="MYSc_Myo16"/>
</dbReference>
<dbReference type="PRINTS" id="PR00193">
    <property type="entry name" value="MYOSINHEAVY"/>
</dbReference>
<proteinExistence type="inferred from homology"/>
<keyword evidence="7" id="KW-0009">Actin-binding</keyword>
<comment type="similarity">
    <text evidence="7">Belongs to the TRAFAC class myosin-kinesin ATPase superfamily. Myosin family.</text>
</comment>
<feature type="domain" description="Myosin motor" evidence="9">
    <location>
        <begin position="422"/>
        <end position="1166"/>
    </location>
</feature>
<dbReference type="CDD" id="cd14878">
    <property type="entry name" value="MYSc_Myo16"/>
    <property type="match status" value="1"/>
</dbReference>
<feature type="region of interest" description="Disordered" evidence="8">
    <location>
        <begin position="1864"/>
        <end position="1889"/>
    </location>
</feature>
<dbReference type="Gene3D" id="1.20.58.530">
    <property type="match status" value="1"/>
</dbReference>
<feature type="region of interest" description="Disordered" evidence="8">
    <location>
        <begin position="1581"/>
        <end position="1649"/>
    </location>
</feature>
<comment type="caution">
    <text evidence="10">The sequence shown here is derived from an EMBL/GenBank/DDBJ whole genome shotgun (WGS) entry which is preliminary data.</text>
</comment>
<evidence type="ECO:0000256" key="1">
    <source>
        <dbReference type="ARBA" id="ARBA00022553"/>
    </source>
</evidence>
<organism evidence="10 11">
    <name type="scientific">Huso huso</name>
    <name type="common">Beluga</name>
    <name type="synonym">Acipenser huso</name>
    <dbReference type="NCBI Taxonomy" id="61971"/>
    <lineage>
        <taxon>Eukaryota</taxon>
        <taxon>Metazoa</taxon>
        <taxon>Chordata</taxon>
        <taxon>Craniata</taxon>
        <taxon>Vertebrata</taxon>
        <taxon>Euteleostomi</taxon>
        <taxon>Actinopterygii</taxon>
        <taxon>Chondrostei</taxon>
        <taxon>Acipenseriformes</taxon>
        <taxon>Acipenseridae</taxon>
        <taxon>Huso</taxon>
    </lineage>
</organism>
<evidence type="ECO:0000256" key="3">
    <source>
        <dbReference type="ARBA" id="ARBA00022840"/>
    </source>
</evidence>
<dbReference type="Gene3D" id="1.20.120.720">
    <property type="entry name" value="Myosin VI head, motor domain, U50 subdomain"/>
    <property type="match status" value="1"/>
</dbReference>
<dbReference type="PANTHER" id="PTHR47335:SF1">
    <property type="entry name" value="UNCONVENTIONAL MYOSIN-XVI"/>
    <property type="match status" value="1"/>
</dbReference>
<dbReference type="InterPro" id="IPR001609">
    <property type="entry name" value="Myosin_head_motor_dom-like"/>
</dbReference>
<feature type="compositionally biased region" description="Polar residues" evidence="8">
    <location>
        <begin position="1581"/>
        <end position="1593"/>
    </location>
</feature>
<feature type="binding site" evidence="7">
    <location>
        <begin position="518"/>
        <end position="525"/>
    </location>
    <ligand>
        <name>ATP</name>
        <dbReference type="ChEBI" id="CHEBI:30616"/>
    </ligand>
</feature>
<dbReference type="Pfam" id="PF15452">
    <property type="entry name" value="NYAP_C"/>
    <property type="match status" value="1"/>
</dbReference>
<dbReference type="InterPro" id="IPR029353">
    <property type="entry name" value="NYAP_C"/>
</dbReference>
<gene>
    <name evidence="10" type="ORF">HHUSO_G10782</name>
</gene>
<evidence type="ECO:0000313" key="10">
    <source>
        <dbReference type="EMBL" id="KAK6487054.1"/>
    </source>
</evidence>
<dbReference type="Gene3D" id="1.25.40.20">
    <property type="entry name" value="Ankyrin repeat-containing domain"/>
    <property type="match status" value="2"/>
</dbReference>
<keyword evidence="2 7" id="KW-0547">Nucleotide-binding</keyword>
<evidence type="ECO:0000259" key="9">
    <source>
        <dbReference type="PROSITE" id="PS51456"/>
    </source>
</evidence>